<dbReference type="Proteomes" id="UP000220840">
    <property type="component" value="Unassembled WGS sequence"/>
</dbReference>
<evidence type="ECO:0000313" key="7">
    <source>
        <dbReference type="Proteomes" id="UP000220840"/>
    </source>
</evidence>
<dbReference type="GO" id="GO:0006352">
    <property type="term" value="P:DNA-templated transcription initiation"/>
    <property type="evidence" value="ECO:0007669"/>
    <property type="project" value="InterPro"/>
</dbReference>
<comment type="caution">
    <text evidence="6">The sequence shown here is derived from an EMBL/GenBank/DDBJ whole genome shotgun (WGS) entry which is preliminary data.</text>
</comment>
<sequence>MVSNEELFMTGDIDTLYKRNKRLMFYIANKFFNFNLEYEELIGCGDIAFAKAAKIFDPNKSKWATFFSKVMVNEILILNRKILKQVETISLETAICEEHDQDMLILQDVIPSISNTMDEAINLIVNEEIFMLISKLSPVKREILRLHLIGTKQKDIGVALNLSQSYVGRLIKKICEEIKISYEKGA</sequence>
<dbReference type="PANTHER" id="PTHR30385:SF7">
    <property type="entry name" value="RNA POLYMERASE SIGMA FACTOR FLIA"/>
    <property type="match status" value="1"/>
</dbReference>
<dbReference type="Gene3D" id="1.20.140.160">
    <property type="match status" value="1"/>
</dbReference>
<protein>
    <recommendedName>
        <fullName evidence="5">RNA polymerase sigma-70 region 2 domain-containing protein</fullName>
    </recommendedName>
</protein>
<dbReference type="EMBL" id="PDCJ01000004">
    <property type="protein sequence ID" value="PEG29245.1"/>
    <property type="molecule type" value="Genomic_DNA"/>
</dbReference>
<dbReference type="STRING" id="137838.GCA_001458595_00938"/>
<name>A0A2A7MC47_9CLOT</name>
<dbReference type="InterPro" id="IPR007627">
    <property type="entry name" value="RNA_pol_sigma70_r2"/>
</dbReference>
<keyword evidence="1" id="KW-0805">Transcription regulation</keyword>
<evidence type="ECO:0000256" key="1">
    <source>
        <dbReference type="ARBA" id="ARBA00023015"/>
    </source>
</evidence>
<dbReference type="InterPro" id="IPR013324">
    <property type="entry name" value="RNA_pol_sigma_r3/r4-like"/>
</dbReference>
<keyword evidence="3" id="KW-0238">DNA-binding</keyword>
<dbReference type="SUPFAM" id="SSF88946">
    <property type="entry name" value="Sigma2 domain of RNA polymerase sigma factors"/>
    <property type="match status" value="1"/>
</dbReference>
<dbReference type="GO" id="GO:0003677">
    <property type="term" value="F:DNA binding"/>
    <property type="evidence" value="ECO:0007669"/>
    <property type="project" value="UniProtKB-KW"/>
</dbReference>
<reference evidence="6 7" key="1">
    <citation type="submission" date="2017-10" db="EMBL/GenBank/DDBJ databases">
        <title>Effective Description of Clostridium neonatale sp. nov. linked to necrotizing enterocolitis in neonates and a clarification of species assignable to the genus Clostridium (Prazmowski 1880) emend. Lawson and Rainey 2016.</title>
        <authorList>
            <person name="Bernard K."/>
            <person name="Burdz T."/>
            <person name="Wiebe D."/>
            <person name="Balcewich B."/>
            <person name="Alfa M."/>
            <person name="Bernier A.-M."/>
        </authorList>
    </citation>
    <scope>NUCLEOTIDE SEQUENCE [LARGE SCALE GENOMIC DNA]</scope>
    <source>
        <strain evidence="6 7">LCDC99A005</strain>
    </source>
</reference>
<feature type="domain" description="RNA polymerase sigma-70 region 2" evidence="5">
    <location>
        <begin position="16"/>
        <end position="76"/>
    </location>
</feature>
<dbReference type="InterPro" id="IPR014284">
    <property type="entry name" value="RNA_pol_sigma-70_dom"/>
</dbReference>
<evidence type="ECO:0000256" key="4">
    <source>
        <dbReference type="ARBA" id="ARBA00023163"/>
    </source>
</evidence>
<keyword evidence="4" id="KW-0804">Transcription</keyword>
<evidence type="ECO:0000259" key="5">
    <source>
        <dbReference type="Pfam" id="PF04542"/>
    </source>
</evidence>
<evidence type="ECO:0000313" key="6">
    <source>
        <dbReference type="EMBL" id="PEG29245.1"/>
    </source>
</evidence>
<dbReference type="AlphaFoldDB" id="A0A2A7MC47"/>
<keyword evidence="2" id="KW-0731">Sigma factor</keyword>
<dbReference type="RefSeq" id="WP_058293861.1">
    <property type="nucleotide sequence ID" value="NZ_LN890327.1"/>
</dbReference>
<dbReference type="OrthoDB" id="1952565at2"/>
<accession>A0A2A7MC47</accession>
<dbReference type="InterPro" id="IPR013325">
    <property type="entry name" value="RNA_pol_sigma_r2"/>
</dbReference>
<keyword evidence="7" id="KW-1185">Reference proteome</keyword>
<dbReference type="PANTHER" id="PTHR30385">
    <property type="entry name" value="SIGMA FACTOR F FLAGELLAR"/>
    <property type="match status" value="1"/>
</dbReference>
<dbReference type="SUPFAM" id="SSF88659">
    <property type="entry name" value="Sigma3 and sigma4 domains of RNA polymerase sigma factors"/>
    <property type="match status" value="1"/>
</dbReference>
<organism evidence="6 7">
    <name type="scientific">Clostridium neonatale</name>
    <dbReference type="NCBI Taxonomy" id="137838"/>
    <lineage>
        <taxon>Bacteria</taxon>
        <taxon>Bacillati</taxon>
        <taxon>Bacillota</taxon>
        <taxon>Clostridia</taxon>
        <taxon>Eubacteriales</taxon>
        <taxon>Clostridiaceae</taxon>
        <taxon>Clostridium</taxon>
    </lineage>
</organism>
<evidence type="ECO:0000256" key="3">
    <source>
        <dbReference type="ARBA" id="ARBA00023125"/>
    </source>
</evidence>
<dbReference type="GO" id="GO:0016987">
    <property type="term" value="F:sigma factor activity"/>
    <property type="evidence" value="ECO:0007669"/>
    <property type="project" value="UniProtKB-KW"/>
</dbReference>
<dbReference type="NCBIfam" id="TIGR02937">
    <property type="entry name" value="sigma70-ECF"/>
    <property type="match status" value="1"/>
</dbReference>
<evidence type="ECO:0000256" key="2">
    <source>
        <dbReference type="ARBA" id="ARBA00023082"/>
    </source>
</evidence>
<proteinExistence type="predicted"/>
<gene>
    <name evidence="6" type="ORF">CQ394_17910</name>
</gene>
<dbReference type="Pfam" id="PF04542">
    <property type="entry name" value="Sigma70_r2"/>
    <property type="match status" value="1"/>
</dbReference>